<name>A0A077NHP0_XENBV</name>
<dbReference type="HOGENOM" id="CLU_3124220_0_0_6"/>
<dbReference type="EMBL" id="CBSV010000139">
    <property type="protein sequence ID" value="CDH01617.1"/>
    <property type="molecule type" value="Genomic_DNA"/>
</dbReference>
<organism evidence="1 2">
    <name type="scientific">Xenorhabdus bovienii str. feltiae Moldova</name>
    <dbReference type="NCBI Taxonomy" id="1398200"/>
    <lineage>
        <taxon>Bacteria</taxon>
        <taxon>Pseudomonadati</taxon>
        <taxon>Pseudomonadota</taxon>
        <taxon>Gammaproteobacteria</taxon>
        <taxon>Enterobacterales</taxon>
        <taxon>Morganellaceae</taxon>
        <taxon>Xenorhabdus</taxon>
    </lineage>
</organism>
<comment type="caution">
    <text evidence="1">The sequence shown here is derived from an EMBL/GenBank/DDBJ whole genome shotgun (WGS) entry which is preliminary data.</text>
</comment>
<gene>
    <name evidence="1" type="ORF">XBFM1_2230033</name>
</gene>
<reference evidence="1" key="1">
    <citation type="submission" date="2013-07" db="EMBL/GenBank/DDBJ databases">
        <title>Sub-species coevolution in mutualistic symbiosis.</title>
        <authorList>
            <person name="Murfin K."/>
            <person name="Klassen J."/>
            <person name="Lee M."/>
            <person name="Forst S."/>
            <person name="Stock P."/>
            <person name="Goodrich-Blair H."/>
        </authorList>
    </citation>
    <scope>NUCLEOTIDE SEQUENCE [LARGE SCALE GENOMIC DNA]</scope>
    <source>
        <strain evidence="1">Feltiae Moldova</strain>
    </source>
</reference>
<evidence type="ECO:0000313" key="1">
    <source>
        <dbReference type="EMBL" id="CDH01617.1"/>
    </source>
</evidence>
<proteinExistence type="predicted"/>
<accession>A0A077NHP0</accession>
<sequence length="50" mass="5720">MALIIINVATTLEKHYSLLMKGYLKFLHLMSGSVGFKEKPRIKLLVTIQM</sequence>
<protein>
    <submittedName>
        <fullName evidence="1">Uncharacterized protein</fullName>
    </submittedName>
</protein>
<dbReference type="AlphaFoldDB" id="A0A077NHP0"/>
<dbReference type="Proteomes" id="UP000028487">
    <property type="component" value="Unassembled WGS sequence"/>
</dbReference>
<evidence type="ECO:0000313" key="2">
    <source>
        <dbReference type="Proteomes" id="UP000028487"/>
    </source>
</evidence>